<dbReference type="PANTHER" id="PTHR21600:SF44">
    <property type="entry name" value="RIBOSOMAL LARGE SUBUNIT PSEUDOURIDINE SYNTHASE D"/>
    <property type="match status" value="1"/>
</dbReference>
<dbReference type="InterPro" id="IPR050188">
    <property type="entry name" value="RluA_PseudoU_synthase"/>
</dbReference>
<reference evidence="2" key="1">
    <citation type="journal article" date="2013" name="Environ. Microbiol.">
        <title>Microbiota from the distal guts of lean and obese adolescents exhibit partial functional redundancy besides clear differences in community structure.</title>
        <authorList>
            <person name="Ferrer M."/>
            <person name="Ruiz A."/>
            <person name="Lanza F."/>
            <person name="Haange S.B."/>
            <person name="Oberbach A."/>
            <person name="Till H."/>
            <person name="Bargiela R."/>
            <person name="Campoy C."/>
            <person name="Segura M.T."/>
            <person name="Richter M."/>
            <person name="von Bergen M."/>
            <person name="Seifert J."/>
            <person name="Suarez A."/>
        </authorList>
    </citation>
    <scope>NUCLEOTIDE SEQUENCE</scope>
</reference>
<dbReference type="SUPFAM" id="SSF55120">
    <property type="entry name" value="Pseudouridine synthase"/>
    <property type="match status" value="1"/>
</dbReference>
<dbReference type="GO" id="GO:0000455">
    <property type="term" value="P:enzyme-directed rRNA pseudouridine synthesis"/>
    <property type="evidence" value="ECO:0007669"/>
    <property type="project" value="TreeGrafter"/>
</dbReference>
<dbReference type="PANTHER" id="PTHR21600">
    <property type="entry name" value="MITOCHONDRIAL RNA PSEUDOURIDINE SYNTHASE"/>
    <property type="match status" value="1"/>
</dbReference>
<dbReference type="AlphaFoldDB" id="K1VAS6"/>
<dbReference type="InterPro" id="IPR020103">
    <property type="entry name" value="PsdUridine_synth_cat_dom_sf"/>
</dbReference>
<sequence length="85" mass="9599">SLLKLRLETGRTHQIRVHMAYLGHPIAGDFVYGTPRTKEELALNGQCLHAGLIGFIHPRTNDYVEFTSDLPLYFKKFIGGLTVDE</sequence>
<dbReference type="Gene3D" id="3.30.2350.10">
    <property type="entry name" value="Pseudouridine synthase"/>
    <property type="match status" value="1"/>
</dbReference>
<dbReference type="GO" id="GO:0009982">
    <property type="term" value="F:pseudouridine synthase activity"/>
    <property type="evidence" value="ECO:0007669"/>
    <property type="project" value="InterPro"/>
</dbReference>
<comment type="similarity">
    <text evidence="1">Belongs to the pseudouridine synthase RluA family.</text>
</comment>
<organism evidence="2">
    <name type="scientific">human gut metagenome</name>
    <dbReference type="NCBI Taxonomy" id="408170"/>
    <lineage>
        <taxon>unclassified sequences</taxon>
        <taxon>metagenomes</taxon>
        <taxon>organismal metagenomes</taxon>
    </lineage>
</organism>
<dbReference type="GO" id="GO:0003723">
    <property type="term" value="F:RNA binding"/>
    <property type="evidence" value="ECO:0007669"/>
    <property type="project" value="InterPro"/>
</dbReference>
<name>K1VAS6_9ZZZZ</name>
<accession>K1VAS6</accession>
<feature type="non-terminal residue" evidence="2">
    <location>
        <position position="1"/>
    </location>
</feature>
<evidence type="ECO:0000313" key="2">
    <source>
        <dbReference type="EMBL" id="EKC81036.1"/>
    </source>
</evidence>
<proteinExistence type="inferred from homology"/>
<gene>
    <name evidence="2" type="ORF">LEA_00760</name>
</gene>
<protein>
    <submittedName>
        <fullName evidence="2">Ribosomal large subunit pseudouridine synthase D</fullName>
    </submittedName>
</protein>
<evidence type="ECO:0000256" key="1">
    <source>
        <dbReference type="ARBA" id="ARBA00010876"/>
    </source>
</evidence>
<comment type="caution">
    <text evidence="2">The sequence shown here is derived from an EMBL/GenBank/DDBJ whole genome shotgun (WGS) entry which is preliminary data.</text>
</comment>
<dbReference type="EMBL" id="AJWY01000535">
    <property type="protein sequence ID" value="EKC81036.1"/>
    <property type="molecule type" value="Genomic_DNA"/>
</dbReference>